<dbReference type="Proteomes" id="UP000574104">
    <property type="component" value="Unassembled WGS sequence"/>
</dbReference>
<dbReference type="AlphaFoldDB" id="A0A842AER2"/>
<evidence type="ECO:0000259" key="2">
    <source>
        <dbReference type="Pfam" id="PF05065"/>
    </source>
</evidence>
<comment type="caution">
    <text evidence="3">The sequence shown here is derived from an EMBL/GenBank/DDBJ whole genome shotgun (WGS) entry which is preliminary data.</text>
</comment>
<dbReference type="EMBL" id="JAARSH010000005">
    <property type="protein sequence ID" value="MBC1616419.1"/>
    <property type="molecule type" value="Genomic_DNA"/>
</dbReference>
<evidence type="ECO:0000313" key="3">
    <source>
        <dbReference type="EMBL" id="MBC1616419.1"/>
    </source>
</evidence>
<accession>A0A842AER2</accession>
<feature type="domain" description="Phage capsid-like C-terminal" evidence="2">
    <location>
        <begin position="93"/>
        <end position="362"/>
    </location>
</feature>
<sequence>MKNPDKAKNNKEKLQAALDRAMTLEDPKAQSDAFMEWSQGFQDAIVAEAAAAARAGMTDDQVMAQRGFTVLNSQEREFYNTIIENKALDNLEVVIPVTVYDRIFEYLEEQHPLLAAIDFVNTTGITRWLYRKADAEGALWSDVTAAITKELSNGFDKIDVGQAKLTAFVPLYNSTLDLGPVWIDKFIVTLLSESLAIGLEKAIVTGTGKDMPIGMDRNLDGAVVGGEYPKKDATTLTDLLPQTLGEKIMAPLTLDGKRAVANIMFVLNPLTYWEKFFGAITTMTANGQYVQTLPINATDIQSRYVDKNKLIVGVPSDYFMGIGTSGKIESSKEYRFLEDQTVYAARQLANGRPKDNLSFLVFDITDLKPLLTLIKELETPS</sequence>
<evidence type="ECO:0000256" key="1">
    <source>
        <dbReference type="ARBA" id="ARBA00004328"/>
    </source>
</evidence>
<dbReference type="RefSeq" id="WP_185434399.1">
    <property type="nucleotide sequence ID" value="NZ_JAARSH010000005.1"/>
</dbReference>
<gene>
    <name evidence="3" type="ORF">HB904_09475</name>
</gene>
<proteinExistence type="predicted"/>
<comment type="subcellular location">
    <subcellularLocation>
        <location evidence="1">Virion</location>
    </subcellularLocation>
</comment>
<evidence type="ECO:0000313" key="4">
    <source>
        <dbReference type="Proteomes" id="UP000574104"/>
    </source>
</evidence>
<name>A0A842AER2_9LIST</name>
<dbReference type="NCBIfam" id="TIGR01554">
    <property type="entry name" value="major_cap_HK97"/>
    <property type="match status" value="1"/>
</dbReference>
<organism evidence="3 4">
    <name type="scientific">Listeria booriae</name>
    <dbReference type="NCBI Taxonomy" id="1552123"/>
    <lineage>
        <taxon>Bacteria</taxon>
        <taxon>Bacillati</taxon>
        <taxon>Bacillota</taxon>
        <taxon>Bacilli</taxon>
        <taxon>Bacillales</taxon>
        <taxon>Listeriaceae</taxon>
        <taxon>Listeria</taxon>
    </lineage>
</organism>
<dbReference type="InterPro" id="IPR024455">
    <property type="entry name" value="Phage_capsid"/>
</dbReference>
<dbReference type="SUPFAM" id="SSF56563">
    <property type="entry name" value="Major capsid protein gp5"/>
    <property type="match status" value="1"/>
</dbReference>
<reference evidence="3 4" key="1">
    <citation type="submission" date="2020-03" db="EMBL/GenBank/DDBJ databases">
        <title>Soil Listeria distribution.</title>
        <authorList>
            <person name="Liao J."/>
            <person name="Wiedmann M."/>
        </authorList>
    </citation>
    <scope>NUCLEOTIDE SEQUENCE [LARGE SCALE GENOMIC DNA]</scope>
    <source>
        <strain evidence="3 4">FSL L7-1299</strain>
    </source>
</reference>
<dbReference type="Pfam" id="PF05065">
    <property type="entry name" value="Phage_capsid"/>
    <property type="match status" value="1"/>
</dbReference>
<protein>
    <submittedName>
        <fullName evidence="3">Phage major capsid protein</fullName>
    </submittedName>
</protein>
<dbReference type="InterPro" id="IPR054612">
    <property type="entry name" value="Phage_capsid-like_C"/>
</dbReference>